<sequence>MKKENIIDIITDEDGRKIVVITDIRFKGKRNIDWEDVENYLKEYVGKCYEVVETADQVFIGNDFPEELKGSEDTKRLCGANAKTKANATQKIPTLLKCATNKRWQENFKGKHKVDAKYGWYRFTTRFALPVYSSDLKEVERFNIYRIEMLIRHAADGNLYLYDMVNIKKETSTPLRQ</sequence>
<reference evidence="1 2" key="1">
    <citation type="submission" date="2015-09" db="EMBL/GenBank/DDBJ databases">
        <authorList>
            <consortium name="Pathogen Informatics"/>
        </authorList>
    </citation>
    <scope>NUCLEOTIDE SEQUENCE [LARGE SCALE GENOMIC DNA]</scope>
    <source>
        <strain evidence="1 2">2789STDY5608851</strain>
    </source>
</reference>
<evidence type="ECO:0000313" key="1">
    <source>
        <dbReference type="EMBL" id="CUO60926.1"/>
    </source>
</evidence>
<gene>
    <name evidence="1" type="ORF">ERS852408_02543</name>
</gene>
<dbReference type="AlphaFoldDB" id="A0A174GIT7"/>
<dbReference type="EMBL" id="CYYM01000021">
    <property type="protein sequence ID" value="CUO60926.1"/>
    <property type="molecule type" value="Genomic_DNA"/>
</dbReference>
<dbReference type="RefSeq" id="WP_055195551.1">
    <property type="nucleotide sequence ID" value="NZ_CYYM01000021.1"/>
</dbReference>
<accession>A0A174GIT7</accession>
<dbReference type="Proteomes" id="UP000095380">
    <property type="component" value="Unassembled WGS sequence"/>
</dbReference>
<protein>
    <submittedName>
        <fullName evidence="1">Uncharacterized protein</fullName>
    </submittedName>
</protein>
<proteinExistence type="predicted"/>
<organism evidence="1 2">
    <name type="scientific">Dorea longicatena</name>
    <dbReference type="NCBI Taxonomy" id="88431"/>
    <lineage>
        <taxon>Bacteria</taxon>
        <taxon>Bacillati</taxon>
        <taxon>Bacillota</taxon>
        <taxon>Clostridia</taxon>
        <taxon>Lachnospirales</taxon>
        <taxon>Lachnospiraceae</taxon>
        <taxon>Dorea</taxon>
    </lineage>
</organism>
<name>A0A174GIT7_9FIRM</name>
<evidence type="ECO:0000313" key="2">
    <source>
        <dbReference type="Proteomes" id="UP000095380"/>
    </source>
</evidence>